<dbReference type="SUPFAM" id="SSF53448">
    <property type="entry name" value="Nucleotide-diphospho-sugar transferases"/>
    <property type="match status" value="1"/>
</dbReference>
<dbReference type="SUPFAM" id="SSF56219">
    <property type="entry name" value="DNase I-like"/>
    <property type="match status" value="1"/>
</dbReference>
<evidence type="ECO:0000256" key="6">
    <source>
        <dbReference type="ARBA" id="ARBA00023034"/>
    </source>
</evidence>
<sequence>MFWNTLLRMIESFTGPWLGIGDFNEILAISDKRDGRPYASPSFGGLPSVMQEKGLVDLGFLGNPFTWTNKGPLQANIHERLDRGLGNPQWRILFPNATIKHLPAFKSDHNPILLNTAENPVIPPNLEDLILRSVSEEDNRMLCAMPSQQEISKAINHMGSNKVPGPDGMTAMFYKTYWKTIKRDVINSVTSFFSSGYLLKGQNHTHIALIPKSDNPILGVYWPVFVPVKLFGRKPEKRYKWEPMKDDVELGNSAYPMVLVQIPMYNEIEVYQLLIGAACGLSWPSDRIIIQVLDDSTDPLIKDMVELECQRWASKGINIQYQIRDNRNGYKAGSLKEGFKHDYVKQCDYVAILRGFSTRTRLSLSDHPVSRPQPGT</sequence>
<evidence type="ECO:0000256" key="2">
    <source>
        <dbReference type="ARBA" id="ARBA00022676"/>
    </source>
</evidence>
<dbReference type="InterPro" id="IPR036691">
    <property type="entry name" value="Endo/exonu/phosph_ase_sf"/>
</dbReference>
<keyword evidence="3" id="KW-0808">Transferase</keyword>
<keyword evidence="9" id="KW-1185">Reference proteome</keyword>
<name>A0AA88W3M5_9ASTE</name>
<dbReference type="PANTHER" id="PTHR32044">
    <property type="entry name" value="GLUCOMANNAN 4-BETA-MANNOSYLTRANSFERASE 9"/>
    <property type="match status" value="1"/>
</dbReference>
<dbReference type="AlphaFoldDB" id="A0AA88W3M5"/>
<dbReference type="GO" id="GO:0000139">
    <property type="term" value="C:Golgi membrane"/>
    <property type="evidence" value="ECO:0007669"/>
    <property type="project" value="UniProtKB-SubCell"/>
</dbReference>
<evidence type="ECO:0000256" key="1">
    <source>
        <dbReference type="ARBA" id="ARBA00004394"/>
    </source>
</evidence>
<evidence type="ECO:0008006" key="10">
    <source>
        <dbReference type="Google" id="ProtNLM"/>
    </source>
</evidence>
<dbReference type="PANTHER" id="PTHR32044:SF77">
    <property type="entry name" value="GLUCOMANNAN 4-BETA-MANNOSYLTRANSFERASE 9"/>
    <property type="match status" value="1"/>
</dbReference>
<gene>
    <name evidence="8" type="ORF">RJ639_046220</name>
</gene>
<evidence type="ECO:0000256" key="5">
    <source>
        <dbReference type="ARBA" id="ARBA00022989"/>
    </source>
</evidence>
<evidence type="ECO:0000313" key="9">
    <source>
        <dbReference type="Proteomes" id="UP001188597"/>
    </source>
</evidence>
<reference evidence="8" key="1">
    <citation type="submission" date="2022-12" db="EMBL/GenBank/DDBJ databases">
        <title>Draft genome assemblies for two species of Escallonia (Escalloniales).</title>
        <authorList>
            <person name="Chanderbali A."/>
            <person name="Dervinis C."/>
            <person name="Anghel I."/>
            <person name="Soltis D."/>
            <person name="Soltis P."/>
            <person name="Zapata F."/>
        </authorList>
    </citation>
    <scope>NUCLEOTIDE SEQUENCE</scope>
    <source>
        <strain evidence="8">UCBG64.0493</strain>
        <tissue evidence="8">Leaf</tissue>
    </source>
</reference>
<proteinExistence type="predicted"/>
<dbReference type="GO" id="GO:0051753">
    <property type="term" value="F:mannan synthase activity"/>
    <property type="evidence" value="ECO:0007669"/>
    <property type="project" value="TreeGrafter"/>
</dbReference>
<dbReference type="Gene3D" id="3.90.550.10">
    <property type="entry name" value="Spore Coat Polysaccharide Biosynthesis Protein SpsA, Chain A"/>
    <property type="match status" value="1"/>
</dbReference>
<keyword evidence="4" id="KW-0812">Transmembrane</keyword>
<keyword evidence="6" id="KW-0333">Golgi apparatus</keyword>
<comment type="subcellular location">
    <subcellularLocation>
        <location evidence="1">Golgi apparatus membrane</location>
    </subcellularLocation>
</comment>
<keyword evidence="7" id="KW-0472">Membrane</keyword>
<evidence type="ECO:0000256" key="7">
    <source>
        <dbReference type="ARBA" id="ARBA00023136"/>
    </source>
</evidence>
<keyword evidence="2" id="KW-0328">Glycosyltransferase</keyword>
<dbReference type="Gene3D" id="3.60.10.10">
    <property type="entry name" value="Endonuclease/exonuclease/phosphatase"/>
    <property type="match status" value="1"/>
</dbReference>
<dbReference type="EMBL" id="JAVXUP010000809">
    <property type="protein sequence ID" value="KAK3020531.1"/>
    <property type="molecule type" value="Genomic_DNA"/>
</dbReference>
<dbReference type="Proteomes" id="UP001188597">
    <property type="component" value="Unassembled WGS sequence"/>
</dbReference>
<evidence type="ECO:0000256" key="4">
    <source>
        <dbReference type="ARBA" id="ARBA00022692"/>
    </source>
</evidence>
<evidence type="ECO:0000256" key="3">
    <source>
        <dbReference type="ARBA" id="ARBA00022679"/>
    </source>
</evidence>
<evidence type="ECO:0000313" key="8">
    <source>
        <dbReference type="EMBL" id="KAK3020531.1"/>
    </source>
</evidence>
<organism evidence="8 9">
    <name type="scientific">Escallonia herrerae</name>
    <dbReference type="NCBI Taxonomy" id="1293975"/>
    <lineage>
        <taxon>Eukaryota</taxon>
        <taxon>Viridiplantae</taxon>
        <taxon>Streptophyta</taxon>
        <taxon>Embryophyta</taxon>
        <taxon>Tracheophyta</taxon>
        <taxon>Spermatophyta</taxon>
        <taxon>Magnoliopsida</taxon>
        <taxon>eudicotyledons</taxon>
        <taxon>Gunneridae</taxon>
        <taxon>Pentapetalae</taxon>
        <taxon>asterids</taxon>
        <taxon>campanulids</taxon>
        <taxon>Escalloniales</taxon>
        <taxon>Escalloniaceae</taxon>
        <taxon>Escallonia</taxon>
    </lineage>
</organism>
<comment type="caution">
    <text evidence="8">The sequence shown here is derived from an EMBL/GenBank/DDBJ whole genome shotgun (WGS) entry which is preliminary data.</text>
</comment>
<keyword evidence="5" id="KW-1133">Transmembrane helix</keyword>
<accession>A0AA88W3M5</accession>
<protein>
    <recommendedName>
        <fullName evidence="10">Glycosyltransferase 2-like domain-containing protein</fullName>
    </recommendedName>
</protein>
<dbReference type="InterPro" id="IPR029044">
    <property type="entry name" value="Nucleotide-diphossugar_trans"/>
</dbReference>